<keyword evidence="2" id="KW-0378">Hydrolase</keyword>
<dbReference type="EMBL" id="BK032683">
    <property type="protein sequence ID" value="DAF54928.1"/>
    <property type="molecule type" value="Genomic_DNA"/>
</dbReference>
<sequence>MEEKRIKVNYRIRTSNEDALECLINEYNEGEEDLIALFAEDEDGKIAATYWYGDQEVNAYFYDNELWDGMIHFSHELFEQKKMYIPHPEITNIQRNGSMLCVEMVLYLPWSSSEVPSIPDEEQIYIPSEGEPELSIYESRIVGVKYHTNEKQYEELDEKVMRLETAILQKEPENKYDPNAIAAYTQDGLKIGYIPKDEIESVKSIMGNNPKLDVEMSYMDFNAGSINIRIKTLVTKSLSAEKLFKLYSPIEVYRANYVYRKWGGITEKTESELFDKSKQLIDFKKFNSLTIGQQDRLAEMWLDRMTRATVENPTNPGLRMTVPLDLSVYGTSWKKINLRDEAKLALIEAENKMIAIYVRTRRMGYKFSPEEFVEEMNLNELGETIMKRMHYIYDNNRL</sequence>
<evidence type="ECO:0000313" key="4">
    <source>
        <dbReference type="EMBL" id="DAF54928.1"/>
    </source>
</evidence>
<evidence type="ECO:0000259" key="3">
    <source>
        <dbReference type="SMART" id="SM00910"/>
    </source>
</evidence>
<dbReference type="GO" id="GO:0003676">
    <property type="term" value="F:nucleic acid binding"/>
    <property type="evidence" value="ECO:0007669"/>
    <property type="project" value="InterPro"/>
</dbReference>
<evidence type="ECO:0000256" key="1">
    <source>
        <dbReference type="ARBA" id="ARBA00022723"/>
    </source>
</evidence>
<dbReference type="GO" id="GO:0016818">
    <property type="term" value="F:hydrolase activity, acting on acid anhydrides, in phosphorus-containing anhydrides"/>
    <property type="evidence" value="ECO:0007669"/>
    <property type="project" value="InterPro"/>
</dbReference>
<reference evidence="4" key="1">
    <citation type="journal article" date="2021" name="Proc. Natl. Acad. Sci. U.S.A.">
        <title>A Catalog of Tens of Thousands of Viruses from Human Metagenomes Reveals Hidden Associations with Chronic Diseases.</title>
        <authorList>
            <person name="Tisza M.J."/>
            <person name="Buck C.B."/>
        </authorList>
    </citation>
    <scope>NUCLEOTIDE SEQUENCE</scope>
    <source>
        <strain evidence="4">CtHOG1</strain>
    </source>
</reference>
<protein>
    <submittedName>
        <fullName evidence="4">HIRAN domain</fullName>
    </submittedName>
</protein>
<dbReference type="Pfam" id="PF08797">
    <property type="entry name" value="HIRAN"/>
    <property type="match status" value="1"/>
</dbReference>
<name>A0A8S5SVH8_9CAUD</name>
<dbReference type="GO" id="GO:0008270">
    <property type="term" value="F:zinc ion binding"/>
    <property type="evidence" value="ECO:0007669"/>
    <property type="project" value="InterPro"/>
</dbReference>
<keyword evidence="1" id="KW-0479">Metal-binding</keyword>
<feature type="domain" description="HIRAN" evidence="3">
    <location>
        <begin position="136"/>
        <end position="238"/>
    </location>
</feature>
<dbReference type="SMART" id="SM00910">
    <property type="entry name" value="HIRAN"/>
    <property type="match status" value="1"/>
</dbReference>
<organism evidence="4">
    <name type="scientific">Siphoviridae sp. ctHOG1</name>
    <dbReference type="NCBI Taxonomy" id="2827829"/>
    <lineage>
        <taxon>Viruses</taxon>
        <taxon>Duplodnaviria</taxon>
        <taxon>Heunggongvirae</taxon>
        <taxon>Uroviricota</taxon>
        <taxon>Caudoviricetes</taxon>
    </lineage>
</organism>
<proteinExistence type="predicted"/>
<accession>A0A8S5SVH8</accession>
<dbReference type="InterPro" id="IPR014905">
    <property type="entry name" value="HIRAN"/>
</dbReference>
<dbReference type="Gene3D" id="3.30.70.2330">
    <property type="match status" value="1"/>
</dbReference>
<evidence type="ECO:0000256" key="2">
    <source>
        <dbReference type="ARBA" id="ARBA00022801"/>
    </source>
</evidence>